<accession>A0ABT1RH62</accession>
<dbReference type="EMBL" id="WHSB02000021">
    <property type="protein sequence ID" value="MCQ4634538.1"/>
    <property type="molecule type" value="Genomic_DNA"/>
</dbReference>
<sequence>MENTTNSAARDRTTETTELEFAQAVAKEIARLKAEGYSKAYICERSFEIEDRIRQRLV</sequence>
<proteinExistence type="predicted"/>
<evidence type="ECO:0000313" key="2">
    <source>
        <dbReference type="Proteomes" id="UP000996601"/>
    </source>
</evidence>
<keyword evidence="2" id="KW-1185">Reference proteome</keyword>
<dbReference type="Proteomes" id="UP000996601">
    <property type="component" value="Unassembled WGS sequence"/>
</dbReference>
<comment type="caution">
    <text evidence="1">The sequence shown here is derived from an EMBL/GenBank/DDBJ whole genome shotgun (WGS) entry which is preliminary data.</text>
</comment>
<organism evidence="1 2">
    <name type="scientific">Shinella lacus</name>
    <dbReference type="NCBI Taxonomy" id="2654216"/>
    <lineage>
        <taxon>Bacteria</taxon>
        <taxon>Pseudomonadati</taxon>
        <taxon>Pseudomonadota</taxon>
        <taxon>Alphaproteobacteria</taxon>
        <taxon>Hyphomicrobiales</taxon>
        <taxon>Rhizobiaceae</taxon>
        <taxon>Shinella</taxon>
    </lineage>
</organism>
<gene>
    <name evidence="1" type="ORF">GB927_031185</name>
</gene>
<name>A0ABT1RH62_9HYPH</name>
<evidence type="ECO:0000313" key="1">
    <source>
        <dbReference type="EMBL" id="MCQ4634538.1"/>
    </source>
</evidence>
<reference evidence="1" key="1">
    <citation type="submission" date="2021-07" db="EMBL/GenBank/DDBJ databases">
        <title>Shinella sp. nov., a novel member of the genus Shinella from water.</title>
        <authorList>
            <person name="Deng Y."/>
        </authorList>
    </citation>
    <scope>NUCLEOTIDE SEQUENCE</scope>
    <source>
        <strain evidence="1">CPCC 100929</strain>
    </source>
</reference>
<dbReference type="RefSeq" id="WP_156334192.1">
    <property type="nucleotide sequence ID" value="NZ_WHSB02000021.1"/>
</dbReference>
<protein>
    <submittedName>
        <fullName evidence="1">Uncharacterized protein</fullName>
    </submittedName>
</protein>